<dbReference type="PROSITE" id="PS51257">
    <property type="entry name" value="PROKAR_LIPOPROTEIN"/>
    <property type="match status" value="1"/>
</dbReference>
<organism evidence="1 2">
    <name type="scientific">Craterilacuibacter sinensis</name>
    <dbReference type="NCBI Taxonomy" id="2686017"/>
    <lineage>
        <taxon>Bacteria</taxon>
        <taxon>Pseudomonadati</taxon>
        <taxon>Pseudomonadota</taxon>
        <taxon>Betaproteobacteria</taxon>
        <taxon>Neisseriales</taxon>
        <taxon>Neisseriaceae</taxon>
        <taxon>Craterilacuibacter</taxon>
    </lineage>
</organism>
<keyword evidence="2" id="KW-1185">Reference proteome</keyword>
<evidence type="ECO:0000313" key="1">
    <source>
        <dbReference type="EMBL" id="MXR37790.1"/>
    </source>
</evidence>
<dbReference type="AlphaFoldDB" id="A0A845BQW2"/>
<evidence type="ECO:0000313" key="2">
    <source>
        <dbReference type="Proteomes" id="UP000467214"/>
    </source>
</evidence>
<dbReference type="EMBL" id="WSSB01000012">
    <property type="protein sequence ID" value="MXR37790.1"/>
    <property type="molecule type" value="Genomic_DNA"/>
</dbReference>
<proteinExistence type="predicted"/>
<name>A0A845BQW2_9NEIS</name>
<protein>
    <submittedName>
        <fullName evidence="1">Uncharacterized protein</fullName>
    </submittedName>
</protein>
<comment type="caution">
    <text evidence="1">The sequence shown here is derived from an EMBL/GenBank/DDBJ whole genome shotgun (WGS) entry which is preliminary data.</text>
</comment>
<dbReference type="RefSeq" id="WP_160797585.1">
    <property type="nucleotide sequence ID" value="NZ_WSSB01000012.1"/>
</dbReference>
<accession>A0A845BQW2</accession>
<reference evidence="1 2" key="1">
    <citation type="submission" date="2019-12" db="EMBL/GenBank/DDBJ databases">
        <title>Neisseriaceae gen. nov. sp. Genome sequencing and assembly.</title>
        <authorList>
            <person name="Liu Z."/>
            <person name="Li A."/>
        </authorList>
    </citation>
    <scope>NUCLEOTIDE SEQUENCE [LARGE SCALE GENOMIC DNA]</scope>
    <source>
        <strain evidence="1 2">B2N2-7</strain>
    </source>
</reference>
<sequence>MSRHGRRPDLALRLLSALLLVLLSGCAGRPQPLFIPPATTAIEPGSKLTRLALGDGAVLLAERRSGTSCVLLLNVHENERTALAAGGALLPRYGGRLLSLHHGGGRLLRFGVNGDDARADPNRIFSRAGLAATLEHYGSNSAAARLALAGFTEALLAQLALDSASAIISLHNNHPGGYSAASYLPGGALASSAAEVSLVPGVSPDQFLLVSEKRLFLPLAAQGFNVVLQDKDAPDDGSLSVYAAAHAIPYINVEATAGALAAQTVMLGAALQLLATSGLTRCAA</sequence>
<dbReference type="Proteomes" id="UP000467214">
    <property type="component" value="Unassembled WGS sequence"/>
</dbReference>
<gene>
    <name evidence="1" type="ORF">GQF02_12480</name>
</gene>